<accession>A0A1B6C7S2</accession>
<evidence type="ECO:0000313" key="4">
    <source>
        <dbReference type="EMBL" id="JAS22441.1"/>
    </source>
</evidence>
<dbReference type="AlphaFoldDB" id="A0A1B6C7S2"/>
<protein>
    <submittedName>
        <fullName evidence="2">Uncharacterized protein</fullName>
    </submittedName>
</protein>
<proteinExistence type="predicted"/>
<dbReference type="PANTHER" id="PTHR47890:SF1">
    <property type="entry name" value="LD24308P"/>
    <property type="match status" value="1"/>
</dbReference>
<dbReference type="InterPro" id="IPR032062">
    <property type="entry name" value="DUF4803"/>
</dbReference>
<evidence type="ECO:0000313" key="3">
    <source>
        <dbReference type="EMBL" id="JAS13019.1"/>
    </source>
</evidence>
<dbReference type="PANTHER" id="PTHR47890">
    <property type="entry name" value="LD24308P"/>
    <property type="match status" value="1"/>
</dbReference>
<sequence>MKAQNVFSFIILLTVLNLSHTEKTELDILHNWTFTQINKLWQNFTDISWLNEISKHGRTDIRLLKAFGTICDRLDKYVPQRIPETLAFESIWSHARIETEAKGILGMYNNFRKYQDEVKRELSSRYSYSRMWQDFAETILEDSDTVSSIPRAIDSINALIHFDPKKDDSYFNVVLQETDSKLCHVEQSPHQVLFNLYNSLQLTQLKGYTMMEFSWMLLRLYNKGEFTVESKLMRERYMERMTNQVKSIKEALKLADQSYWKCDPKKHVEGETYVQLTRLLQGYLQNEIDMNPKQSCSENCGFYSFTKQYGCYKNEFCSKQRSCKGDIVDCQFIDSDMWVCQDDPRKSSRRYAWINYENGRTLGNKDSCYRINKVDSWWYWIFWHCSYCFCLCDDKTNSDRYFNIRQVVSNVEKNKVVVGIRFVKNNGIIHLQIQEGDMLPFASVNDSSIQWKPVDDYTIKNEGVKEGVDYLMLSYKNRAIDFDDLKAPEGYVVTGVKFRSVGSHVNLEIQASPFNFTTGQLDHTKSMWISNDNTDGNLENPRTEIKINSADNPIHSLTSSTMESKHDQYLLFTHSDIDLDVAQTTIPFIDAQTVAPQPPTLLSGIGLYYKRKQWFGGFIGPKVFTYDPSRYLQDTFPELNEAEHFNVGGK</sequence>
<dbReference type="EMBL" id="GEDC01024279">
    <property type="protein sequence ID" value="JAS13019.1"/>
    <property type="molecule type" value="Transcribed_RNA"/>
</dbReference>
<name>A0A1B6C7S2_9HEMI</name>
<feature type="chain" id="PRO_5008580280" evidence="1">
    <location>
        <begin position="22"/>
        <end position="650"/>
    </location>
</feature>
<feature type="signal peptide" evidence="1">
    <location>
        <begin position="1"/>
        <end position="21"/>
    </location>
</feature>
<dbReference type="EMBL" id="GEDC01014857">
    <property type="protein sequence ID" value="JAS22441.1"/>
    <property type="molecule type" value="Transcribed_RNA"/>
</dbReference>
<dbReference type="Pfam" id="PF16061">
    <property type="entry name" value="DUF4803"/>
    <property type="match status" value="1"/>
</dbReference>
<gene>
    <name evidence="4" type="ORF">g.19167</name>
    <name evidence="2" type="ORF">g.19172</name>
    <name evidence="3" type="ORF">g.19173</name>
</gene>
<evidence type="ECO:0000256" key="1">
    <source>
        <dbReference type="SAM" id="SignalP"/>
    </source>
</evidence>
<dbReference type="EMBL" id="GEDC01027766">
    <property type="protein sequence ID" value="JAS09532.1"/>
    <property type="molecule type" value="Transcribed_RNA"/>
</dbReference>
<reference evidence="2" key="1">
    <citation type="submission" date="2015-12" db="EMBL/GenBank/DDBJ databases">
        <title>De novo transcriptome assembly of four potential Pierce s Disease insect vectors from Arizona vineyards.</title>
        <authorList>
            <person name="Tassone E.E."/>
        </authorList>
    </citation>
    <scope>NUCLEOTIDE SEQUENCE</scope>
</reference>
<organism evidence="2">
    <name type="scientific">Clastoptera arizonana</name>
    <name type="common">Arizona spittle bug</name>
    <dbReference type="NCBI Taxonomy" id="38151"/>
    <lineage>
        <taxon>Eukaryota</taxon>
        <taxon>Metazoa</taxon>
        <taxon>Ecdysozoa</taxon>
        <taxon>Arthropoda</taxon>
        <taxon>Hexapoda</taxon>
        <taxon>Insecta</taxon>
        <taxon>Pterygota</taxon>
        <taxon>Neoptera</taxon>
        <taxon>Paraneoptera</taxon>
        <taxon>Hemiptera</taxon>
        <taxon>Auchenorrhyncha</taxon>
        <taxon>Cercopoidea</taxon>
        <taxon>Clastopteridae</taxon>
        <taxon>Clastoptera</taxon>
    </lineage>
</organism>
<keyword evidence="1" id="KW-0732">Signal</keyword>
<evidence type="ECO:0000313" key="2">
    <source>
        <dbReference type="EMBL" id="JAS09532.1"/>
    </source>
</evidence>